<reference evidence="2 3" key="1">
    <citation type="submission" date="2020-08" db="EMBL/GenBank/DDBJ databases">
        <title>Genome sequence of Diaphorobacter aerolatus KACC 16536T.</title>
        <authorList>
            <person name="Hyun D.-W."/>
            <person name="Bae J.-W."/>
        </authorList>
    </citation>
    <scope>NUCLEOTIDE SEQUENCE [LARGE SCALE GENOMIC DNA]</scope>
    <source>
        <strain evidence="2 3">KACC 16536</strain>
    </source>
</reference>
<dbReference type="Pfam" id="PF13723">
    <property type="entry name" value="Ketoacyl-synt_2"/>
    <property type="match status" value="1"/>
</dbReference>
<dbReference type="Proteomes" id="UP000516028">
    <property type="component" value="Chromosome"/>
</dbReference>
<keyword evidence="3" id="KW-1185">Reference proteome</keyword>
<sequence length="242" mass="25707">MARGLREPAEWRRWAAAPCVPAGELALDLSHVPAMARRRLGRLAKMAVLVADDVLQHAAPRTYLPVVWASRYGDSEKSLALLRAQAAGEPLSPTTFGLSVHNGVGAQHSILRGMLANAICVASSGSAPEAGVVEALALLGDGAPEVMLVCYDEPLENEYAQLSESPAAEFAWAILLMPKTVGLPTFALSASNDATEADEADEAPALPHGLRVLQFLLDAARAGLIQPRPEGGAWVWERLRHA</sequence>
<evidence type="ECO:0000313" key="2">
    <source>
        <dbReference type="EMBL" id="QNP49333.1"/>
    </source>
</evidence>
<dbReference type="AlphaFoldDB" id="A0A7H0GM17"/>
<dbReference type="KEGG" id="daer:H9K75_04540"/>
<feature type="domain" description="Beta-ketoacyl synthase-like N-terminal" evidence="1">
    <location>
        <begin position="11"/>
        <end position="237"/>
    </location>
</feature>
<dbReference type="InterPro" id="IPR014030">
    <property type="entry name" value="Ketoacyl_synth_N"/>
</dbReference>
<organism evidence="2 3">
    <name type="scientific">Diaphorobacter aerolatus</name>
    <dbReference type="NCBI Taxonomy" id="1288495"/>
    <lineage>
        <taxon>Bacteria</taxon>
        <taxon>Pseudomonadati</taxon>
        <taxon>Pseudomonadota</taxon>
        <taxon>Betaproteobacteria</taxon>
        <taxon>Burkholderiales</taxon>
        <taxon>Comamonadaceae</taxon>
        <taxon>Diaphorobacter</taxon>
    </lineage>
</organism>
<accession>A0A7H0GM17</accession>
<evidence type="ECO:0000313" key="3">
    <source>
        <dbReference type="Proteomes" id="UP000516028"/>
    </source>
</evidence>
<gene>
    <name evidence="2" type="ORF">H9K75_04540</name>
</gene>
<dbReference type="EMBL" id="CP060783">
    <property type="protein sequence ID" value="QNP49333.1"/>
    <property type="molecule type" value="Genomic_DNA"/>
</dbReference>
<protein>
    <submittedName>
        <fullName evidence="2">Beta-ketoacyl synthase chain length factor</fullName>
    </submittedName>
</protein>
<proteinExistence type="predicted"/>
<evidence type="ECO:0000259" key="1">
    <source>
        <dbReference type="Pfam" id="PF13723"/>
    </source>
</evidence>
<name>A0A7H0GM17_9BURK</name>